<reference evidence="2 3" key="1">
    <citation type="journal article" date="2018" name="Nat. Ecol. Evol.">
        <title>Shark genomes provide insights into elasmobranch evolution and the origin of vertebrates.</title>
        <authorList>
            <person name="Hara Y"/>
            <person name="Yamaguchi K"/>
            <person name="Onimaru K"/>
            <person name="Kadota M"/>
            <person name="Koyanagi M"/>
            <person name="Keeley SD"/>
            <person name="Tatsumi K"/>
            <person name="Tanaka K"/>
            <person name="Motone F"/>
            <person name="Kageyama Y"/>
            <person name="Nozu R"/>
            <person name="Adachi N"/>
            <person name="Nishimura O"/>
            <person name="Nakagawa R"/>
            <person name="Tanegashima C"/>
            <person name="Kiyatake I"/>
            <person name="Matsumoto R"/>
            <person name="Murakumo K"/>
            <person name="Nishida K"/>
            <person name="Terakita A"/>
            <person name="Kuratani S"/>
            <person name="Sato K"/>
            <person name="Hyodo S Kuraku.S."/>
        </authorList>
    </citation>
    <scope>NUCLEOTIDE SEQUENCE [LARGE SCALE GENOMIC DNA]</scope>
</reference>
<sequence length="106" mass="11731">MKALLMLLLCAGSAMVAVTIPVLPTAPMQQEAVPSATASQEVERVTNKTSRAFNALKQIFPQLTFNDNCMHFHFGFICHLKPGSLERLDQKIKVDNMKMEPLESAV</sequence>
<feature type="signal peptide" evidence="1">
    <location>
        <begin position="1"/>
        <end position="19"/>
    </location>
</feature>
<evidence type="ECO:0000313" key="2">
    <source>
        <dbReference type="EMBL" id="GCC34969.1"/>
    </source>
</evidence>
<gene>
    <name evidence="2" type="ORF">chiPu_0013446</name>
</gene>
<organism evidence="2 3">
    <name type="scientific">Chiloscyllium punctatum</name>
    <name type="common">Brownbanded bambooshark</name>
    <name type="synonym">Hemiscyllium punctatum</name>
    <dbReference type="NCBI Taxonomy" id="137246"/>
    <lineage>
        <taxon>Eukaryota</taxon>
        <taxon>Metazoa</taxon>
        <taxon>Chordata</taxon>
        <taxon>Craniata</taxon>
        <taxon>Vertebrata</taxon>
        <taxon>Chondrichthyes</taxon>
        <taxon>Elasmobranchii</taxon>
        <taxon>Galeomorphii</taxon>
        <taxon>Galeoidea</taxon>
        <taxon>Orectolobiformes</taxon>
        <taxon>Hemiscylliidae</taxon>
        <taxon>Chiloscyllium</taxon>
    </lineage>
</organism>
<dbReference type="Proteomes" id="UP000287033">
    <property type="component" value="Unassembled WGS sequence"/>
</dbReference>
<comment type="caution">
    <text evidence="2">The sequence shown here is derived from an EMBL/GenBank/DDBJ whole genome shotgun (WGS) entry which is preliminary data.</text>
</comment>
<dbReference type="AlphaFoldDB" id="A0A401SX39"/>
<evidence type="ECO:0000256" key="1">
    <source>
        <dbReference type="SAM" id="SignalP"/>
    </source>
</evidence>
<keyword evidence="1" id="KW-0732">Signal</keyword>
<feature type="chain" id="PRO_5019490897" evidence="1">
    <location>
        <begin position="20"/>
        <end position="106"/>
    </location>
</feature>
<proteinExistence type="predicted"/>
<name>A0A401SX39_CHIPU</name>
<keyword evidence="3" id="KW-1185">Reference proteome</keyword>
<dbReference type="OMA" id="GFICHLK"/>
<evidence type="ECO:0000313" key="3">
    <source>
        <dbReference type="Proteomes" id="UP000287033"/>
    </source>
</evidence>
<protein>
    <submittedName>
        <fullName evidence="2">Uncharacterized protein</fullName>
    </submittedName>
</protein>
<dbReference type="EMBL" id="BEZZ01000650">
    <property type="protein sequence ID" value="GCC34969.1"/>
    <property type="molecule type" value="Genomic_DNA"/>
</dbReference>
<accession>A0A401SX39</accession>